<dbReference type="EMBL" id="LAZR01024875">
    <property type="protein sequence ID" value="KKL73722.1"/>
    <property type="molecule type" value="Genomic_DNA"/>
</dbReference>
<feature type="non-terminal residue" evidence="2">
    <location>
        <position position="175"/>
    </location>
</feature>
<sequence length="175" mass="20250">MNQPQETVSESIETKTKAAPGTAEELQEQFKAMKGNKEPRKKALQARFAPAQGARNIHRYIMPREDKMEDLLETDYWGHVQAKFHINDRIEVNPDDGSFYAELLVRSTTFGYVVTGVLNFVEFDGPVSKLEVPEEYLISFDGPYEKWQVKRFDQVLVSQLETKNLAETWLKNHLR</sequence>
<accession>A0A0F9HF40</accession>
<reference evidence="2" key="1">
    <citation type="journal article" date="2015" name="Nature">
        <title>Complex archaea that bridge the gap between prokaryotes and eukaryotes.</title>
        <authorList>
            <person name="Spang A."/>
            <person name="Saw J.H."/>
            <person name="Jorgensen S.L."/>
            <person name="Zaremba-Niedzwiedzka K."/>
            <person name="Martijn J."/>
            <person name="Lind A.E."/>
            <person name="van Eijk R."/>
            <person name="Schleper C."/>
            <person name="Guy L."/>
            <person name="Ettema T.J."/>
        </authorList>
    </citation>
    <scope>NUCLEOTIDE SEQUENCE</scope>
</reference>
<dbReference type="AlphaFoldDB" id="A0A0F9HF40"/>
<feature type="compositionally biased region" description="Polar residues" evidence="1">
    <location>
        <begin position="1"/>
        <end position="11"/>
    </location>
</feature>
<evidence type="ECO:0000313" key="2">
    <source>
        <dbReference type="EMBL" id="KKL73722.1"/>
    </source>
</evidence>
<feature type="region of interest" description="Disordered" evidence="1">
    <location>
        <begin position="1"/>
        <end position="23"/>
    </location>
</feature>
<organism evidence="2">
    <name type="scientific">marine sediment metagenome</name>
    <dbReference type="NCBI Taxonomy" id="412755"/>
    <lineage>
        <taxon>unclassified sequences</taxon>
        <taxon>metagenomes</taxon>
        <taxon>ecological metagenomes</taxon>
    </lineage>
</organism>
<name>A0A0F9HF40_9ZZZZ</name>
<gene>
    <name evidence="2" type="ORF">LCGC14_2072090</name>
</gene>
<protein>
    <submittedName>
        <fullName evidence="2">Uncharacterized protein</fullName>
    </submittedName>
</protein>
<evidence type="ECO:0000256" key="1">
    <source>
        <dbReference type="SAM" id="MobiDB-lite"/>
    </source>
</evidence>
<comment type="caution">
    <text evidence="2">The sequence shown here is derived from an EMBL/GenBank/DDBJ whole genome shotgun (WGS) entry which is preliminary data.</text>
</comment>
<proteinExistence type="predicted"/>